<evidence type="ECO:0000259" key="1">
    <source>
        <dbReference type="Pfam" id="PF00723"/>
    </source>
</evidence>
<dbReference type="RefSeq" id="WP_223006740.1">
    <property type="nucleotide sequence ID" value="NZ_CBDDPV010000002.1"/>
</dbReference>
<dbReference type="InterPro" id="IPR011613">
    <property type="entry name" value="GH15-like"/>
</dbReference>
<feature type="domain" description="GH15-like" evidence="1">
    <location>
        <begin position="218"/>
        <end position="578"/>
    </location>
</feature>
<comment type="caution">
    <text evidence="3">The sequence shown here is derived from an EMBL/GenBank/DDBJ whole genome shotgun (WGS) entry which is preliminary data.</text>
</comment>
<gene>
    <name evidence="3" type="ORF">KVG22_20345</name>
</gene>
<evidence type="ECO:0000313" key="4">
    <source>
        <dbReference type="Proteomes" id="UP000777661"/>
    </source>
</evidence>
<sequence>MAARIEDYALIGDCRSAALVSCEGSVDWLCWPRFDSDACFAALLGSPAHGRWLVRPATETARVTRRYRGLTLVLETQFETDEGAATLIDFLAIGRDHPRLVRIVKGSRGRVAMMSELVIRFGYGAVVPWITHLEDGRLRAIAGPDMVTVQGGGPSLHEDQRTASRFTITAGEIVASVLSYSPSHLPPPAPIDAQELLDETEAFWRNWGGRCRYKGPWEDAVVHSHVVLKALTYGPTGGIVASPTTSLPELIGGQRNWDYRFCWLRDATFTLLSLMNAGYYDEAKAWRDWLLRAAAGTPTRLQPMHGVAGERRLTEWELPWLPGYEESRPVRIGNAAHGQLQIDVFGEIMDAMHQARRGGLEPSHEAWELQRALIEHLETIWAKPDEGIWEIRARRRHFTHSKVMAWVALDRAIRSAEQFRLGGPLERWRALRARVHEEVCRRGYNTDLGAFVQCYGGKTLDASLLLLPIVGFLPADDDRVRGTVEAIQKRLMVDGLVLRYDSAVTQDGLPPGEGAFLACSFWLADNLVLLGRQKEARALFERLLDLRNDVGLLAEEYDPRARRHLGNFPHVFSHVALADTALNLTKTGQPARQRSQEAAV</sequence>
<dbReference type="Pfam" id="PF00723">
    <property type="entry name" value="Glyco_hydro_15"/>
    <property type="match status" value="1"/>
</dbReference>
<feature type="domain" description="Trehalase-like N-terminal" evidence="2">
    <location>
        <begin position="2"/>
        <end position="142"/>
    </location>
</feature>
<evidence type="ECO:0000313" key="3">
    <source>
        <dbReference type="EMBL" id="MBY8918959.1"/>
    </source>
</evidence>
<dbReference type="PANTHER" id="PTHR31616:SF0">
    <property type="entry name" value="GLUCAN 1,4-ALPHA-GLUCOSIDASE"/>
    <property type="match status" value="1"/>
</dbReference>
<organism evidence="3 4">
    <name type="scientific">Nitratireductor rhodophyticola</name>
    <dbReference type="NCBI Taxonomy" id="2854036"/>
    <lineage>
        <taxon>Bacteria</taxon>
        <taxon>Pseudomonadati</taxon>
        <taxon>Pseudomonadota</taxon>
        <taxon>Alphaproteobacteria</taxon>
        <taxon>Hyphomicrobiales</taxon>
        <taxon>Phyllobacteriaceae</taxon>
        <taxon>Nitratireductor</taxon>
    </lineage>
</organism>
<dbReference type="Proteomes" id="UP000777661">
    <property type="component" value="Unassembled WGS sequence"/>
</dbReference>
<evidence type="ECO:0000259" key="2">
    <source>
        <dbReference type="Pfam" id="PF19291"/>
    </source>
</evidence>
<dbReference type="InterPro" id="IPR008928">
    <property type="entry name" value="6-hairpin_glycosidase_sf"/>
</dbReference>
<dbReference type="EMBL" id="JAHSQO010000008">
    <property type="protein sequence ID" value="MBY8918959.1"/>
    <property type="molecule type" value="Genomic_DNA"/>
</dbReference>
<dbReference type="PANTHER" id="PTHR31616">
    <property type="entry name" value="TREHALASE"/>
    <property type="match status" value="1"/>
</dbReference>
<name>A0ABS7RDF7_9HYPH</name>
<protein>
    <submittedName>
        <fullName evidence="3">Glycoside hydrolase family 15 protein</fullName>
    </submittedName>
</protein>
<dbReference type="Gene3D" id="1.50.10.10">
    <property type="match status" value="1"/>
</dbReference>
<dbReference type="Pfam" id="PF19291">
    <property type="entry name" value="TREH_N"/>
    <property type="match status" value="1"/>
</dbReference>
<proteinExistence type="predicted"/>
<dbReference type="InterPro" id="IPR045582">
    <property type="entry name" value="Trehalase-like_N"/>
</dbReference>
<dbReference type="SUPFAM" id="SSF48208">
    <property type="entry name" value="Six-hairpin glycosidases"/>
    <property type="match status" value="1"/>
</dbReference>
<reference evidence="3 4" key="1">
    <citation type="submission" date="2021-06" db="EMBL/GenBank/DDBJ databases">
        <title>Nitratireductor porphyridii sp. nov., isolated from a small marine red alga, Porphyridium purpureum in South Korea.</title>
        <authorList>
            <person name="Kim K.H."/>
            <person name="Kristyanto S."/>
            <person name="Jeon C.O."/>
        </authorList>
    </citation>
    <scope>NUCLEOTIDE SEQUENCE [LARGE SCALE GENOMIC DNA]</scope>
    <source>
        <strain evidence="3 4">R6</strain>
    </source>
</reference>
<dbReference type="GO" id="GO:0016787">
    <property type="term" value="F:hydrolase activity"/>
    <property type="evidence" value="ECO:0007669"/>
    <property type="project" value="UniProtKB-KW"/>
</dbReference>
<keyword evidence="4" id="KW-1185">Reference proteome</keyword>
<keyword evidence="3" id="KW-0378">Hydrolase</keyword>
<accession>A0ABS7RDF7</accession>
<dbReference type="InterPro" id="IPR012341">
    <property type="entry name" value="6hp_glycosidase-like_sf"/>
</dbReference>